<sequence>MPNCGIIDAPRLTWLALDDANHQVLTYFTDASFKSMKLFSGSLYFLRRPAELKNYKAFANIETLHLSLFFRESRPPTFPGRVKLPMVRTLRLAVNSPRFVGSWLQTLDVPEVRTLVIGRTSLPYEGTVILDVIGKINRPSKVQHLTFSRLTLKASNIHSIFGGFLQIRVIVLVNCSVEKGFFETFFLDNHYGVCPSLGTLVLRQSVFNPVDLDQFMRRRANLSDPSFPFILKKVHVRIDLPKTPFDGLMELFDLVQQYPQLMTVED</sequence>
<gene>
    <name evidence="1" type="ORF">M422DRAFT_35215</name>
</gene>
<evidence type="ECO:0000313" key="2">
    <source>
        <dbReference type="Proteomes" id="UP000054279"/>
    </source>
</evidence>
<dbReference type="AlphaFoldDB" id="A0A0C9V9Z9"/>
<accession>A0A0C9V9Z9</accession>
<reference evidence="1 2" key="1">
    <citation type="submission" date="2014-06" db="EMBL/GenBank/DDBJ databases">
        <title>Evolutionary Origins and Diversification of the Mycorrhizal Mutualists.</title>
        <authorList>
            <consortium name="DOE Joint Genome Institute"/>
            <consortium name="Mycorrhizal Genomics Consortium"/>
            <person name="Kohler A."/>
            <person name="Kuo A."/>
            <person name="Nagy L.G."/>
            <person name="Floudas D."/>
            <person name="Copeland A."/>
            <person name="Barry K.W."/>
            <person name="Cichocki N."/>
            <person name="Veneault-Fourrey C."/>
            <person name="LaButti K."/>
            <person name="Lindquist E.A."/>
            <person name="Lipzen A."/>
            <person name="Lundell T."/>
            <person name="Morin E."/>
            <person name="Murat C."/>
            <person name="Riley R."/>
            <person name="Ohm R."/>
            <person name="Sun H."/>
            <person name="Tunlid A."/>
            <person name="Henrissat B."/>
            <person name="Grigoriev I.V."/>
            <person name="Hibbett D.S."/>
            <person name="Martin F."/>
        </authorList>
    </citation>
    <scope>NUCLEOTIDE SEQUENCE [LARGE SCALE GENOMIC DNA]</scope>
    <source>
        <strain evidence="1 2">SS14</strain>
    </source>
</reference>
<name>A0A0C9V9Z9_SPHS4</name>
<dbReference type="SUPFAM" id="SSF52047">
    <property type="entry name" value="RNI-like"/>
    <property type="match status" value="1"/>
</dbReference>
<keyword evidence="2" id="KW-1185">Reference proteome</keyword>
<organism evidence="1 2">
    <name type="scientific">Sphaerobolus stellatus (strain SS14)</name>
    <dbReference type="NCBI Taxonomy" id="990650"/>
    <lineage>
        <taxon>Eukaryota</taxon>
        <taxon>Fungi</taxon>
        <taxon>Dikarya</taxon>
        <taxon>Basidiomycota</taxon>
        <taxon>Agaricomycotina</taxon>
        <taxon>Agaricomycetes</taxon>
        <taxon>Phallomycetidae</taxon>
        <taxon>Geastrales</taxon>
        <taxon>Sphaerobolaceae</taxon>
        <taxon>Sphaerobolus</taxon>
    </lineage>
</organism>
<proteinExistence type="predicted"/>
<evidence type="ECO:0000313" key="1">
    <source>
        <dbReference type="EMBL" id="KIJ34151.1"/>
    </source>
</evidence>
<dbReference type="Proteomes" id="UP000054279">
    <property type="component" value="Unassembled WGS sequence"/>
</dbReference>
<dbReference type="HOGENOM" id="CLU_1063785_0_0_1"/>
<protein>
    <submittedName>
        <fullName evidence="1">Uncharacterized protein</fullName>
    </submittedName>
</protein>
<dbReference type="EMBL" id="KN837203">
    <property type="protein sequence ID" value="KIJ34151.1"/>
    <property type="molecule type" value="Genomic_DNA"/>
</dbReference>